<dbReference type="Proteomes" id="UP000030993">
    <property type="component" value="Unassembled WGS sequence"/>
</dbReference>
<dbReference type="EMBL" id="JSCE01000242">
    <property type="protein sequence ID" value="KHM48421.1"/>
    <property type="molecule type" value="Genomic_DNA"/>
</dbReference>
<proteinExistence type="predicted"/>
<organism evidence="1 2">
    <name type="scientific">Anaerovibrio lipolyticus</name>
    <dbReference type="NCBI Taxonomy" id="82374"/>
    <lineage>
        <taxon>Bacteria</taxon>
        <taxon>Bacillati</taxon>
        <taxon>Bacillota</taxon>
        <taxon>Negativicutes</taxon>
        <taxon>Selenomonadales</taxon>
        <taxon>Selenomonadaceae</taxon>
        <taxon>Anaerovibrio</taxon>
    </lineage>
</organism>
<sequence>MDKEKHPYADIIDLPRPVSRKHPPLPLIKRAAQFRPFEAVRGHKEAILKVIEENEKKYE</sequence>
<dbReference type="STRING" id="82374.NZ47_12995"/>
<evidence type="ECO:0000313" key="1">
    <source>
        <dbReference type="EMBL" id="KHM48421.1"/>
    </source>
</evidence>
<reference evidence="1 2" key="1">
    <citation type="journal article" date="2013" name="PLoS ONE">
        <title>Identification and characterization of three novel lipases belonging to families II and V from Anaerovibrio lipolyticus 5ST.</title>
        <authorList>
            <person name="Prive F."/>
            <person name="Kaderbhai N.N."/>
            <person name="Girdwood S."/>
            <person name="Worgan H.J."/>
            <person name="Pinloche E."/>
            <person name="Scollan N.D."/>
            <person name="Huws S.A."/>
            <person name="Newbold C.J."/>
        </authorList>
    </citation>
    <scope>NUCLEOTIDE SEQUENCE [LARGE SCALE GENOMIC DNA]</scope>
    <source>
        <strain evidence="1 2">5S</strain>
    </source>
</reference>
<accession>A0A0B2JPZ1</accession>
<dbReference type="RefSeq" id="WP_039211809.1">
    <property type="nucleotide sequence ID" value="NZ_JSCE01000242.1"/>
</dbReference>
<keyword evidence="2" id="KW-1185">Reference proteome</keyword>
<protein>
    <submittedName>
        <fullName evidence="1">Uncharacterized protein</fullName>
    </submittedName>
</protein>
<gene>
    <name evidence="1" type="ORF">NZ47_12995</name>
</gene>
<evidence type="ECO:0000313" key="2">
    <source>
        <dbReference type="Proteomes" id="UP000030993"/>
    </source>
</evidence>
<name>A0A0B2JPZ1_9FIRM</name>
<dbReference type="AlphaFoldDB" id="A0A0B2JPZ1"/>
<comment type="caution">
    <text evidence="1">The sequence shown here is derived from an EMBL/GenBank/DDBJ whole genome shotgun (WGS) entry which is preliminary data.</text>
</comment>